<dbReference type="PANTHER" id="PTHR45661:SF3">
    <property type="entry name" value="IG-LIKE DOMAIN-CONTAINING PROTEIN"/>
    <property type="match status" value="1"/>
</dbReference>
<reference evidence="2" key="1">
    <citation type="submission" date="2020-10" db="EMBL/GenBank/DDBJ databases">
        <authorList>
            <person name="Gilroy R."/>
        </authorList>
    </citation>
    <scope>NUCLEOTIDE SEQUENCE</scope>
    <source>
        <strain evidence="2">ChiSjej6B24-2974</strain>
    </source>
</reference>
<gene>
    <name evidence="2" type="ORF">IAA52_09545</name>
</gene>
<dbReference type="EMBL" id="DVFZ01000095">
    <property type="protein sequence ID" value="HIQ83327.1"/>
    <property type="molecule type" value="Genomic_DNA"/>
</dbReference>
<dbReference type="PROSITE" id="PS51257">
    <property type="entry name" value="PROKAR_LIPOPROTEIN"/>
    <property type="match status" value="1"/>
</dbReference>
<keyword evidence="1" id="KW-0732">Signal</keyword>
<protein>
    <submittedName>
        <fullName evidence="2">Leucine-rich repeat protein</fullName>
    </submittedName>
</protein>
<dbReference type="InterPro" id="IPR032675">
    <property type="entry name" value="LRR_dom_sf"/>
</dbReference>
<dbReference type="Gene3D" id="3.80.10.10">
    <property type="entry name" value="Ribonuclease Inhibitor"/>
    <property type="match status" value="2"/>
</dbReference>
<dbReference type="SUPFAM" id="SSF52058">
    <property type="entry name" value="L domain-like"/>
    <property type="match status" value="1"/>
</dbReference>
<accession>A0A9D0ZN79</accession>
<feature type="chain" id="PRO_5039500286" evidence="1">
    <location>
        <begin position="20"/>
        <end position="571"/>
    </location>
</feature>
<name>A0A9D0ZN79_9FIRM</name>
<dbReference type="InterPro" id="IPR053139">
    <property type="entry name" value="Surface_bspA-like"/>
</dbReference>
<dbReference type="AlphaFoldDB" id="A0A9D0ZN79"/>
<evidence type="ECO:0000313" key="3">
    <source>
        <dbReference type="Proteomes" id="UP000824260"/>
    </source>
</evidence>
<proteinExistence type="predicted"/>
<reference evidence="2" key="2">
    <citation type="journal article" date="2021" name="PeerJ">
        <title>Extensive microbial diversity within the chicken gut microbiome revealed by metagenomics and culture.</title>
        <authorList>
            <person name="Gilroy R."/>
            <person name="Ravi A."/>
            <person name="Getino M."/>
            <person name="Pursley I."/>
            <person name="Horton D.L."/>
            <person name="Alikhan N.F."/>
            <person name="Baker D."/>
            <person name="Gharbi K."/>
            <person name="Hall N."/>
            <person name="Watson M."/>
            <person name="Adriaenssens E.M."/>
            <person name="Foster-Nyarko E."/>
            <person name="Jarju S."/>
            <person name="Secka A."/>
            <person name="Antonio M."/>
            <person name="Oren A."/>
            <person name="Chaudhuri R.R."/>
            <person name="La Ragione R."/>
            <person name="Hildebrand F."/>
            <person name="Pallen M.J."/>
        </authorList>
    </citation>
    <scope>NUCLEOTIDE SEQUENCE</scope>
    <source>
        <strain evidence="2">ChiSjej6B24-2974</strain>
    </source>
</reference>
<evidence type="ECO:0000256" key="1">
    <source>
        <dbReference type="SAM" id="SignalP"/>
    </source>
</evidence>
<dbReference type="InterPro" id="IPR026906">
    <property type="entry name" value="LRR_5"/>
</dbReference>
<feature type="signal peptide" evidence="1">
    <location>
        <begin position="1"/>
        <end position="19"/>
    </location>
</feature>
<organism evidence="2 3">
    <name type="scientific">Candidatus Pullichristensenella stercorigallinarum</name>
    <dbReference type="NCBI Taxonomy" id="2840909"/>
    <lineage>
        <taxon>Bacteria</taxon>
        <taxon>Bacillati</taxon>
        <taxon>Bacillota</taxon>
        <taxon>Clostridia</taxon>
        <taxon>Candidatus Pullichristensenella</taxon>
    </lineage>
</organism>
<comment type="caution">
    <text evidence="2">The sequence shown here is derived from an EMBL/GenBank/DDBJ whole genome shotgun (WGS) entry which is preliminary data.</text>
</comment>
<evidence type="ECO:0000313" key="2">
    <source>
        <dbReference type="EMBL" id="HIQ83327.1"/>
    </source>
</evidence>
<dbReference type="Pfam" id="PF13306">
    <property type="entry name" value="LRR_5"/>
    <property type="match status" value="1"/>
</dbReference>
<dbReference type="Proteomes" id="UP000824260">
    <property type="component" value="Unassembled WGS sequence"/>
</dbReference>
<sequence length="571" mass="59936">MKKLFLTLLIFGMALLLSACGCQHGNTEVTGAVEATCAQEGYTGDTVCLDCGETVAEGEATAMLPHTEVVEGALEATCTLDGYTGDTVCSVCGATIGTGEAIPATGHGETQLVGYREPTCEREGYTGDEVCVDCNLVLKAGEPIDKLPHTPGEPQYAAEATCTEEGYTGNIYCSVCGEWLENGEDIPRLPHTLENVTGAAEASCTREGYTGTGTCSVCGEVVEGETSPRLEHTWVDGVCSVCGWAQPGLYVEGALEMTWDELAEGGYLTFSDEGATLTGVHEGLYGRLVVSEDVTAYGGTAFLSSSLEEVWSPCTIPEINGAFGGAPELKTVRFFGDVTDLGYACFRGAEKLESIVIPDSVRVIPEQCFSGCASLASVTLPASLETIDGDAFSGTAALTHIEFPEGLKAIGGGAFYGSGLTEAALPASVEEIGMGAFSGCNSLARLDLSQTAVTSMYDPVSYLPALTELLLPHGLESGDGVLPYDSQVEALVIPDGVTEFSIHGNDSFYPNEALKSIVWPVSLKSASGFNAAVALETVYYRGSELEWSLIDFGDEAEHFAAVDVVYNYEGE</sequence>
<dbReference type="PANTHER" id="PTHR45661">
    <property type="entry name" value="SURFACE ANTIGEN"/>
    <property type="match status" value="1"/>
</dbReference>